<comment type="caution">
    <text evidence="1">The sequence shown here is derived from an EMBL/GenBank/DDBJ whole genome shotgun (WGS) entry which is preliminary data.</text>
</comment>
<proteinExistence type="predicted"/>
<evidence type="ECO:0000313" key="1">
    <source>
        <dbReference type="EMBL" id="EHM55597.1"/>
    </source>
</evidence>
<organism evidence="1 2">
    <name type="scientific">Cardiobacterium valvarum F0432</name>
    <dbReference type="NCBI Taxonomy" id="797473"/>
    <lineage>
        <taxon>Bacteria</taxon>
        <taxon>Pseudomonadati</taxon>
        <taxon>Pseudomonadota</taxon>
        <taxon>Gammaproteobacteria</taxon>
        <taxon>Cardiobacteriales</taxon>
        <taxon>Cardiobacteriaceae</taxon>
        <taxon>Cardiobacterium</taxon>
    </lineage>
</organism>
<accession>G9ZCX7</accession>
<evidence type="ECO:0008006" key="3">
    <source>
        <dbReference type="Google" id="ProtNLM"/>
    </source>
</evidence>
<dbReference type="SUPFAM" id="SSF56112">
    <property type="entry name" value="Protein kinase-like (PK-like)"/>
    <property type="match status" value="1"/>
</dbReference>
<dbReference type="AlphaFoldDB" id="G9ZCX7"/>
<dbReference type="STRING" id="797473.HMPREF9080_00606"/>
<name>G9ZCX7_9GAMM</name>
<reference evidence="1 2" key="1">
    <citation type="submission" date="2011-08" db="EMBL/GenBank/DDBJ databases">
        <authorList>
            <person name="Weinstock G."/>
            <person name="Sodergren E."/>
            <person name="Clifton S."/>
            <person name="Fulton L."/>
            <person name="Fulton B."/>
            <person name="Courtney L."/>
            <person name="Fronick C."/>
            <person name="Harrison M."/>
            <person name="Strong C."/>
            <person name="Farmer C."/>
            <person name="Delahaunty K."/>
            <person name="Markovic C."/>
            <person name="Hall O."/>
            <person name="Minx P."/>
            <person name="Tomlinson C."/>
            <person name="Mitreva M."/>
            <person name="Hou S."/>
            <person name="Chen J."/>
            <person name="Wollam A."/>
            <person name="Pepin K.H."/>
            <person name="Johnson M."/>
            <person name="Bhonagiri V."/>
            <person name="Zhang X."/>
            <person name="Suruliraj S."/>
            <person name="Warren W."/>
            <person name="Chinwalla A."/>
            <person name="Mardis E.R."/>
            <person name="Wilson R.K."/>
        </authorList>
    </citation>
    <scope>NUCLEOTIDE SEQUENCE [LARGE SCALE GENOMIC DNA]</scope>
    <source>
        <strain evidence="1 2">F0432</strain>
    </source>
</reference>
<dbReference type="Proteomes" id="UP000004750">
    <property type="component" value="Unassembled WGS sequence"/>
</dbReference>
<sequence length="312" mass="35507">MPRRGFLSPAKRHKYQLRQAAQLRRVWETPQKFAPQIRARYRATHKNKPTTIMNNSPYQAALAAILPRQTTNIARHTLASGETVWVRKAGKSIPQWRYTLIGYFAAIFHLNALKPVPNPGGRAVIATEAGRLQTLEAHGIHVPHLLARSADGIMFTHLGEHTLLERIEHEADDLARWQQGLDAIRAVHEHGQYLSEPFARNIIACSDGSTGFIDFEEDPGQYMSFTACESRDYLCYLQSTAIILKQRGHLDAAVRLWHAHTRTLSPAVVHDIQAAVRPLLWMRRLHHPRWGKDPLRLAALAELIHLEHRTYA</sequence>
<dbReference type="EMBL" id="AGCM01000030">
    <property type="protein sequence ID" value="EHM55597.1"/>
    <property type="molecule type" value="Genomic_DNA"/>
</dbReference>
<evidence type="ECO:0000313" key="2">
    <source>
        <dbReference type="Proteomes" id="UP000004750"/>
    </source>
</evidence>
<protein>
    <recommendedName>
        <fullName evidence="3">Aminoglycoside phosphotransferase domain-containing protein</fullName>
    </recommendedName>
</protein>
<dbReference type="InterPro" id="IPR011009">
    <property type="entry name" value="Kinase-like_dom_sf"/>
</dbReference>
<dbReference type="HOGENOM" id="CLU_088530_0_0_6"/>
<gene>
    <name evidence="1" type="ORF">HMPREF9080_00606</name>
</gene>